<dbReference type="Pfam" id="PF17919">
    <property type="entry name" value="RT_RNaseH_2"/>
    <property type="match status" value="1"/>
</dbReference>
<dbReference type="EMBL" id="QJKJ01000947">
    <property type="protein sequence ID" value="RDY09917.1"/>
    <property type="molecule type" value="Genomic_DNA"/>
</dbReference>
<accession>A0A371I4F4</accession>
<keyword evidence="3" id="KW-1185">Reference proteome</keyword>
<comment type="caution">
    <text evidence="2">The sequence shown here is derived from an EMBL/GenBank/DDBJ whole genome shotgun (WGS) entry which is preliminary data.</text>
</comment>
<dbReference type="InterPro" id="IPR041577">
    <property type="entry name" value="RT_RNaseH_2"/>
</dbReference>
<sequence length="107" mass="11927">MEWTQERQEAFEKVKQYLESPLVLAPAVLDKPLILYLTVLKEAMGGILGQRDDSGKELWTQGPFGCMITHFQSAFGRLLSPLDIAPIRTFLLDNGAFDMLSGPLGPF</sequence>
<feature type="domain" description="Reverse transcriptase/retrotransposon-derived protein RNase H-like" evidence="1">
    <location>
        <begin position="3"/>
        <end position="56"/>
    </location>
</feature>
<dbReference type="OrthoDB" id="1426770at2759"/>
<organism evidence="2 3">
    <name type="scientific">Mucuna pruriens</name>
    <name type="common">Velvet bean</name>
    <name type="synonym">Dolichos pruriens</name>
    <dbReference type="NCBI Taxonomy" id="157652"/>
    <lineage>
        <taxon>Eukaryota</taxon>
        <taxon>Viridiplantae</taxon>
        <taxon>Streptophyta</taxon>
        <taxon>Embryophyta</taxon>
        <taxon>Tracheophyta</taxon>
        <taxon>Spermatophyta</taxon>
        <taxon>Magnoliopsida</taxon>
        <taxon>eudicotyledons</taxon>
        <taxon>Gunneridae</taxon>
        <taxon>Pentapetalae</taxon>
        <taxon>rosids</taxon>
        <taxon>fabids</taxon>
        <taxon>Fabales</taxon>
        <taxon>Fabaceae</taxon>
        <taxon>Papilionoideae</taxon>
        <taxon>50 kb inversion clade</taxon>
        <taxon>NPAAA clade</taxon>
        <taxon>indigoferoid/millettioid clade</taxon>
        <taxon>Phaseoleae</taxon>
        <taxon>Mucuna</taxon>
    </lineage>
</organism>
<dbReference type="InterPro" id="IPR043502">
    <property type="entry name" value="DNA/RNA_pol_sf"/>
</dbReference>
<evidence type="ECO:0000313" key="3">
    <source>
        <dbReference type="Proteomes" id="UP000257109"/>
    </source>
</evidence>
<gene>
    <name evidence="2" type="ORF">CR513_05647</name>
</gene>
<reference evidence="2" key="1">
    <citation type="submission" date="2018-05" db="EMBL/GenBank/DDBJ databases">
        <title>Draft genome of Mucuna pruriens seed.</title>
        <authorList>
            <person name="Nnadi N.E."/>
            <person name="Vos R."/>
            <person name="Hasami M.H."/>
            <person name="Devisetty U.K."/>
            <person name="Aguiy J.C."/>
        </authorList>
    </citation>
    <scope>NUCLEOTIDE SEQUENCE [LARGE SCALE GENOMIC DNA]</scope>
    <source>
        <strain evidence="2">JCA_2017</strain>
    </source>
</reference>
<name>A0A371I4F4_MUCPR</name>
<dbReference type="AlphaFoldDB" id="A0A371I4F4"/>
<protein>
    <recommendedName>
        <fullName evidence="1">Reverse transcriptase/retrotransposon-derived protein RNase H-like domain-containing protein</fullName>
    </recommendedName>
</protein>
<evidence type="ECO:0000259" key="1">
    <source>
        <dbReference type="Pfam" id="PF17919"/>
    </source>
</evidence>
<proteinExistence type="predicted"/>
<dbReference type="SUPFAM" id="SSF56672">
    <property type="entry name" value="DNA/RNA polymerases"/>
    <property type="match status" value="1"/>
</dbReference>
<feature type="non-terminal residue" evidence="2">
    <location>
        <position position="1"/>
    </location>
</feature>
<evidence type="ECO:0000313" key="2">
    <source>
        <dbReference type="EMBL" id="RDY09917.1"/>
    </source>
</evidence>
<dbReference type="Proteomes" id="UP000257109">
    <property type="component" value="Unassembled WGS sequence"/>
</dbReference>